<evidence type="ECO:0000313" key="2">
    <source>
        <dbReference type="EMBL" id="KAL0355644.1"/>
    </source>
</evidence>
<name>A0AAW2PLC3_SESRA</name>
<comment type="caution">
    <text evidence="2">The sequence shown here is derived from an EMBL/GenBank/DDBJ whole genome shotgun (WGS) entry which is preliminary data.</text>
</comment>
<sequence>MGYQPPKFQQFDGKGNPKQPVAHFVETCNNAGTYGDHLVKQFVRTLKGNAFDWYTDMEAGSIDGWEQLEQEFLNRFYSIRRTVNMVELTNSCQWKEELVIDYINRWRNLSLNCKDRLSEAFAIEMCIQGMHWSLHYILQGILPKSFEELATRAHDMELSMIASGVEGPPIQEFRRTKEKQEVKKEGKPFSKAPSKESVAVNVAPFKLKGIAKDNVALKNNVPYEKPQRKLTLKEMQARQCPFLDFDVSGIFDDLLQANLIDLPEMKQLEEAERKDDPKYCKYHRLVGHAIQDCFVFKDKVIYFDGNKDACNTTDRDDTEDTLLEKEDSSDADDCMSTITFTDEDLLLGSKPHNRPLFVAEYVREQKPPHDPRLQSRMTKGCRHYKDATDYGGHGVNCIIPCNHQSRHSRDLCPQLKKREEDMRLAIDEEGFDPKAFKLLLKAGYNPKEKLSFGKLPPEATGKKLHGLNATQIMLKEKGYAIQNSRVGLALLLLSLSVLL</sequence>
<accession>A0AAW2PLC3</accession>
<feature type="domain" description="Retrotransposon gag" evidence="1">
    <location>
        <begin position="42"/>
        <end position="131"/>
    </location>
</feature>
<gene>
    <name evidence="2" type="ORF">Sradi_4011300</name>
</gene>
<proteinExistence type="predicted"/>
<organism evidence="2">
    <name type="scientific">Sesamum radiatum</name>
    <name type="common">Black benniseed</name>
    <dbReference type="NCBI Taxonomy" id="300843"/>
    <lineage>
        <taxon>Eukaryota</taxon>
        <taxon>Viridiplantae</taxon>
        <taxon>Streptophyta</taxon>
        <taxon>Embryophyta</taxon>
        <taxon>Tracheophyta</taxon>
        <taxon>Spermatophyta</taxon>
        <taxon>Magnoliopsida</taxon>
        <taxon>eudicotyledons</taxon>
        <taxon>Gunneridae</taxon>
        <taxon>Pentapetalae</taxon>
        <taxon>asterids</taxon>
        <taxon>lamiids</taxon>
        <taxon>Lamiales</taxon>
        <taxon>Pedaliaceae</taxon>
        <taxon>Sesamum</taxon>
    </lineage>
</organism>
<dbReference type="Pfam" id="PF03732">
    <property type="entry name" value="Retrotrans_gag"/>
    <property type="match status" value="1"/>
</dbReference>
<protein>
    <recommendedName>
        <fullName evidence="1">Retrotransposon gag domain-containing protein</fullName>
    </recommendedName>
</protein>
<dbReference type="AlphaFoldDB" id="A0AAW2PLC3"/>
<evidence type="ECO:0000259" key="1">
    <source>
        <dbReference type="Pfam" id="PF03732"/>
    </source>
</evidence>
<reference evidence="2" key="1">
    <citation type="submission" date="2020-06" db="EMBL/GenBank/DDBJ databases">
        <authorList>
            <person name="Li T."/>
            <person name="Hu X."/>
            <person name="Zhang T."/>
            <person name="Song X."/>
            <person name="Zhang H."/>
            <person name="Dai N."/>
            <person name="Sheng W."/>
            <person name="Hou X."/>
            <person name="Wei L."/>
        </authorList>
    </citation>
    <scope>NUCLEOTIDE SEQUENCE</scope>
    <source>
        <strain evidence="2">G02</strain>
        <tissue evidence="2">Leaf</tissue>
    </source>
</reference>
<dbReference type="PANTHER" id="PTHR33437:SF2">
    <property type="entry name" value="OS06G0361200 PROTEIN"/>
    <property type="match status" value="1"/>
</dbReference>
<dbReference type="EMBL" id="JACGWJ010000017">
    <property type="protein sequence ID" value="KAL0355644.1"/>
    <property type="molecule type" value="Genomic_DNA"/>
</dbReference>
<reference evidence="2" key="2">
    <citation type="journal article" date="2024" name="Plant">
        <title>Genomic evolution and insights into agronomic trait innovations of Sesamum species.</title>
        <authorList>
            <person name="Miao H."/>
            <person name="Wang L."/>
            <person name="Qu L."/>
            <person name="Liu H."/>
            <person name="Sun Y."/>
            <person name="Le M."/>
            <person name="Wang Q."/>
            <person name="Wei S."/>
            <person name="Zheng Y."/>
            <person name="Lin W."/>
            <person name="Duan Y."/>
            <person name="Cao H."/>
            <person name="Xiong S."/>
            <person name="Wang X."/>
            <person name="Wei L."/>
            <person name="Li C."/>
            <person name="Ma Q."/>
            <person name="Ju M."/>
            <person name="Zhao R."/>
            <person name="Li G."/>
            <person name="Mu C."/>
            <person name="Tian Q."/>
            <person name="Mei H."/>
            <person name="Zhang T."/>
            <person name="Gao T."/>
            <person name="Zhang H."/>
        </authorList>
    </citation>
    <scope>NUCLEOTIDE SEQUENCE</scope>
    <source>
        <strain evidence="2">G02</strain>
    </source>
</reference>
<dbReference type="InterPro" id="IPR005162">
    <property type="entry name" value="Retrotrans_gag_dom"/>
</dbReference>
<dbReference type="PANTHER" id="PTHR33437">
    <property type="entry name" value="OS06G0361200 PROTEIN"/>
    <property type="match status" value="1"/>
</dbReference>